<gene>
    <name evidence="1" type="ORF">LCGC14_2904260</name>
</gene>
<evidence type="ECO:0000313" key="1">
    <source>
        <dbReference type="EMBL" id="KKK72401.1"/>
    </source>
</evidence>
<comment type="caution">
    <text evidence="1">The sequence shown here is derived from an EMBL/GenBank/DDBJ whole genome shotgun (WGS) entry which is preliminary data.</text>
</comment>
<dbReference type="AlphaFoldDB" id="A0A0F9AJR6"/>
<sequence>PPDIREYEEESYDADCTSYLLMYRNGKLDCYVTDHMEPEDVRFWKDLSWIESWIRKAYQYGVEDGRSQ</sequence>
<protein>
    <submittedName>
        <fullName evidence="1">Uncharacterized protein</fullName>
    </submittedName>
</protein>
<accession>A0A0F9AJR6</accession>
<dbReference type="EMBL" id="LAZR01057272">
    <property type="protein sequence ID" value="KKK72401.1"/>
    <property type="molecule type" value="Genomic_DNA"/>
</dbReference>
<organism evidence="1">
    <name type="scientific">marine sediment metagenome</name>
    <dbReference type="NCBI Taxonomy" id="412755"/>
    <lineage>
        <taxon>unclassified sequences</taxon>
        <taxon>metagenomes</taxon>
        <taxon>ecological metagenomes</taxon>
    </lineage>
</organism>
<reference evidence="1" key="1">
    <citation type="journal article" date="2015" name="Nature">
        <title>Complex archaea that bridge the gap between prokaryotes and eukaryotes.</title>
        <authorList>
            <person name="Spang A."/>
            <person name="Saw J.H."/>
            <person name="Jorgensen S.L."/>
            <person name="Zaremba-Niedzwiedzka K."/>
            <person name="Martijn J."/>
            <person name="Lind A.E."/>
            <person name="van Eijk R."/>
            <person name="Schleper C."/>
            <person name="Guy L."/>
            <person name="Ettema T.J."/>
        </authorList>
    </citation>
    <scope>NUCLEOTIDE SEQUENCE</scope>
</reference>
<proteinExistence type="predicted"/>
<name>A0A0F9AJR6_9ZZZZ</name>
<feature type="non-terminal residue" evidence="1">
    <location>
        <position position="1"/>
    </location>
</feature>